<comment type="similarity">
    <text evidence="1">Belongs to the sigma-70 factor family. ECF subfamily.</text>
</comment>
<evidence type="ECO:0000256" key="3">
    <source>
        <dbReference type="ARBA" id="ARBA00023082"/>
    </source>
</evidence>
<dbReference type="InterPro" id="IPR039425">
    <property type="entry name" value="RNA_pol_sigma-70-like"/>
</dbReference>
<dbReference type="Pfam" id="PF04542">
    <property type="entry name" value="Sigma70_r2"/>
    <property type="match status" value="1"/>
</dbReference>
<dbReference type="SUPFAM" id="SSF88946">
    <property type="entry name" value="Sigma2 domain of RNA polymerase sigma factors"/>
    <property type="match status" value="1"/>
</dbReference>
<dbReference type="InterPro" id="IPR013249">
    <property type="entry name" value="RNA_pol_sigma70_r4_t2"/>
</dbReference>
<dbReference type="InterPro" id="IPR007627">
    <property type="entry name" value="RNA_pol_sigma70_r2"/>
</dbReference>
<proteinExistence type="inferred from homology"/>
<dbReference type="Pfam" id="PF08281">
    <property type="entry name" value="Sigma70_r4_2"/>
    <property type="match status" value="1"/>
</dbReference>
<evidence type="ECO:0000313" key="7">
    <source>
        <dbReference type="EMBL" id="CAB4580686.1"/>
    </source>
</evidence>
<feature type="domain" description="RNA polymerase sigma-70 region 2" evidence="5">
    <location>
        <begin position="29"/>
        <end position="93"/>
    </location>
</feature>
<dbReference type="Gene3D" id="1.10.10.10">
    <property type="entry name" value="Winged helix-like DNA-binding domain superfamily/Winged helix DNA-binding domain"/>
    <property type="match status" value="1"/>
</dbReference>
<dbReference type="CDD" id="cd06171">
    <property type="entry name" value="Sigma70_r4"/>
    <property type="match status" value="1"/>
</dbReference>
<dbReference type="SUPFAM" id="SSF88659">
    <property type="entry name" value="Sigma3 and sigma4 domains of RNA polymerase sigma factors"/>
    <property type="match status" value="1"/>
</dbReference>
<evidence type="ECO:0000256" key="1">
    <source>
        <dbReference type="ARBA" id="ARBA00010641"/>
    </source>
</evidence>
<dbReference type="Gene3D" id="1.10.1740.10">
    <property type="match status" value="1"/>
</dbReference>
<dbReference type="InterPro" id="IPR036388">
    <property type="entry name" value="WH-like_DNA-bd_sf"/>
</dbReference>
<dbReference type="GO" id="GO:0016987">
    <property type="term" value="F:sigma factor activity"/>
    <property type="evidence" value="ECO:0007669"/>
    <property type="project" value="UniProtKB-KW"/>
</dbReference>
<feature type="domain" description="RNA polymerase sigma factor 70 region 4 type 2" evidence="6">
    <location>
        <begin position="128"/>
        <end position="178"/>
    </location>
</feature>
<dbReference type="AlphaFoldDB" id="A0A6J6EX41"/>
<dbReference type="InterPro" id="IPR013325">
    <property type="entry name" value="RNA_pol_sigma_r2"/>
</dbReference>
<gene>
    <name evidence="7" type="ORF">UFOPK1493_03051</name>
</gene>
<reference evidence="7" key="1">
    <citation type="submission" date="2020-05" db="EMBL/GenBank/DDBJ databases">
        <authorList>
            <person name="Chiriac C."/>
            <person name="Salcher M."/>
            <person name="Ghai R."/>
            <person name="Kavagutti S V."/>
        </authorList>
    </citation>
    <scope>NUCLEOTIDE SEQUENCE</scope>
</reference>
<protein>
    <submittedName>
        <fullName evidence="7">Unannotated protein</fullName>
    </submittedName>
</protein>
<keyword evidence="3" id="KW-0731">Sigma factor</keyword>
<accession>A0A6J6EX41</accession>
<evidence type="ECO:0000259" key="5">
    <source>
        <dbReference type="Pfam" id="PF04542"/>
    </source>
</evidence>
<organism evidence="7">
    <name type="scientific">freshwater metagenome</name>
    <dbReference type="NCBI Taxonomy" id="449393"/>
    <lineage>
        <taxon>unclassified sequences</taxon>
        <taxon>metagenomes</taxon>
        <taxon>ecological metagenomes</taxon>
    </lineage>
</organism>
<evidence type="ECO:0000256" key="4">
    <source>
        <dbReference type="ARBA" id="ARBA00023163"/>
    </source>
</evidence>
<dbReference type="EMBL" id="CAEZSR010000151">
    <property type="protein sequence ID" value="CAB4580686.1"/>
    <property type="molecule type" value="Genomic_DNA"/>
</dbReference>
<dbReference type="GO" id="GO:0003677">
    <property type="term" value="F:DNA binding"/>
    <property type="evidence" value="ECO:0007669"/>
    <property type="project" value="InterPro"/>
</dbReference>
<dbReference type="PANTHER" id="PTHR43133:SF62">
    <property type="entry name" value="RNA POLYMERASE SIGMA FACTOR SIGZ"/>
    <property type="match status" value="1"/>
</dbReference>
<sequence>MRDDLTAASDPGLVLALARFQQEALGEVYRRHAGAVFGLAKRILSDQAKAEEVVQEVFLRLWNHPERFDPERGTLRSYLLAQAHSRAVDVLRSDVARRKREERDAREAAESGYDLDRAVWDLALAEHVRAAMQRLHPGERAAVELAYFGGRTYREVALELGEPEGTVKSRIRNGLKRLRAELVASGVTVGDA</sequence>
<dbReference type="PANTHER" id="PTHR43133">
    <property type="entry name" value="RNA POLYMERASE ECF-TYPE SIGMA FACTO"/>
    <property type="match status" value="1"/>
</dbReference>
<evidence type="ECO:0000259" key="6">
    <source>
        <dbReference type="Pfam" id="PF08281"/>
    </source>
</evidence>
<keyword evidence="2" id="KW-0805">Transcription regulation</keyword>
<keyword evidence="4" id="KW-0804">Transcription</keyword>
<dbReference type="NCBIfam" id="TIGR02937">
    <property type="entry name" value="sigma70-ECF"/>
    <property type="match status" value="1"/>
</dbReference>
<name>A0A6J6EX41_9ZZZZ</name>
<dbReference type="GO" id="GO:0006352">
    <property type="term" value="P:DNA-templated transcription initiation"/>
    <property type="evidence" value="ECO:0007669"/>
    <property type="project" value="InterPro"/>
</dbReference>
<dbReference type="InterPro" id="IPR013324">
    <property type="entry name" value="RNA_pol_sigma_r3/r4-like"/>
</dbReference>
<dbReference type="InterPro" id="IPR014284">
    <property type="entry name" value="RNA_pol_sigma-70_dom"/>
</dbReference>
<evidence type="ECO:0000256" key="2">
    <source>
        <dbReference type="ARBA" id="ARBA00023015"/>
    </source>
</evidence>